<protein>
    <submittedName>
        <fullName evidence="7">Acetoin:2,6-dichlorophenolindophenol oxidoreductase subunit alpha</fullName>
        <ecNumber evidence="7">1.1.1.-</ecNumber>
    </submittedName>
</protein>
<dbReference type="CDD" id="cd02000">
    <property type="entry name" value="TPP_E1_PDC_ADC_BCADC"/>
    <property type="match status" value="1"/>
</dbReference>
<evidence type="ECO:0000313" key="8">
    <source>
        <dbReference type="Proteomes" id="UP001153050"/>
    </source>
</evidence>
<dbReference type="Gene3D" id="3.40.50.970">
    <property type="match status" value="1"/>
</dbReference>
<evidence type="ECO:0000313" key="7">
    <source>
        <dbReference type="EMBL" id="CAH2400856.1"/>
    </source>
</evidence>
<dbReference type="Proteomes" id="UP001153050">
    <property type="component" value="Unassembled WGS sequence"/>
</dbReference>
<keyword evidence="8" id="KW-1185">Reference proteome</keyword>
<evidence type="ECO:0000256" key="2">
    <source>
        <dbReference type="ARBA" id="ARBA00023002"/>
    </source>
</evidence>
<name>A0ABM9DVT8_9HYPH</name>
<comment type="function">
    <text evidence="4">The pyruvate dehydrogenase complex catalyzes the overall conversion of pyruvate to acetyl-CoA and CO(2). It contains multiple copies of three enzymatic components: pyruvate dehydrogenase (E1), dihydrolipoamide acetyltransferase (E2) and lipoamide dehydrogenase (E3).</text>
</comment>
<feature type="domain" description="Dehydrogenase E1 component" evidence="6">
    <location>
        <begin position="13"/>
        <end position="311"/>
    </location>
</feature>
<evidence type="ECO:0000256" key="1">
    <source>
        <dbReference type="ARBA" id="ARBA00001964"/>
    </source>
</evidence>
<dbReference type="RefSeq" id="WP_254018488.1">
    <property type="nucleotide sequence ID" value="NZ_CAKXZT010000121.1"/>
</dbReference>
<evidence type="ECO:0000256" key="5">
    <source>
        <dbReference type="ARBA" id="ARBA00051231"/>
    </source>
</evidence>
<dbReference type="PANTHER" id="PTHR11516:SF60">
    <property type="entry name" value="PYRUVATE DEHYDROGENASE E1 COMPONENT SUBUNIT ALPHA"/>
    <property type="match status" value="1"/>
</dbReference>
<evidence type="ECO:0000256" key="4">
    <source>
        <dbReference type="ARBA" id="ARBA00025211"/>
    </source>
</evidence>
<dbReference type="EC" id="1.1.1.-" evidence="7"/>
<dbReference type="InterPro" id="IPR001017">
    <property type="entry name" value="DH_E1"/>
</dbReference>
<accession>A0ABM9DVT8</accession>
<dbReference type="GO" id="GO:0016491">
    <property type="term" value="F:oxidoreductase activity"/>
    <property type="evidence" value="ECO:0007669"/>
    <property type="project" value="UniProtKB-KW"/>
</dbReference>
<dbReference type="EMBL" id="CAKXZT010000121">
    <property type="protein sequence ID" value="CAH2400856.1"/>
    <property type="molecule type" value="Genomic_DNA"/>
</dbReference>
<dbReference type="InterPro" id="IPR029061">
    <property type="entry name" value="THDP-binding"/>
</dbReference>
<keyword evidence="2 7" id="KW-0560">Oxidoreductase</keyword>
<evidence type="ECO:0000259" key="6">
    <source>
        <dbReference type="Pfam" id="PF00676"/>
    </source>
</evidence>
<comment type="caution">
    <text evidence="7">The sequence shown here is derived from an EMBL/GenBank/DDBJ whole genome shotgun (WGS) entry which is preliminary data.</text>
</comment>
<dbReference type="SUPFAM" id="SSF52518">
    <property type="entry name" value="Thiamin diphosphate-binding fold (THDP-binding)"/>
    <property type="match status" value="1"/>
</dbReference>
<dbReference type="PANTHER" id="PTHR11516">
    <property type="entry name" value="PYRUVATE DEHYDROGENASE E1 COMPONENT, ALPHA SUBUNIT BACTERIAL AND ORGANELLAR"/>
    <property type="match status" value="1"/>
</dbReference>
<reference evidence="7 8" key="1">
    <citation type="submission" date="2022-03" db="EMBL/GenBank/DDBJ databases">
        <authorList>
            <person name="Brunel B."/>
        </authorList>
    </citation>
    <scope>NUCLEOTIDE SEQUENCE [LARGE SCALE GENOMIC DNA]</scope>
    <source>
        <strain evidence="7">STM5069sample</strain>
    </source>
</reference>
<comment type="cofactor">
    <cofactor evidence="1">
        <name>thiamine diphosphate</name>
        <dbReference type="ChEBI" id="CHEBI:58937"/>
    </cofactor>
</comment>
<dbReference type="InterPro" id="IPR050642">
    <property type="entry name" value="PDH_E1_Alpha_Subunit"/>
</dbReference>
<gene>
    <name evidence="7" type="primary">acoA</name>
    <name evidence="7" type="ORF">MES5069_270094</name>
</gene>
<sequence length="322" mass="33934">MQMSRETLRTAYRQMRTIRAFEDAVNRAFSSGEIPGFVHLYSGQEACAVGVCMHLDDHDYIGSTHRGHGHCIAKGCDIDGMMMEIFGKAGGLCGGKGGSMHIADIERGMLGANAIVGGSPPLAVGAALTAKTLGTDRVAVAFTGDGGSNQGTMFEAMNMAVVLKLPVIFVVENNGYAEGTGVDYAIGSRDIASRAAGFGMPAEHIDGLDFFAVYAAMAEALARARGGSGPSFIESRCVRHHGHYCGDPQGYRSKEELQAARANGDPLLHFRARVGASALLEATELDTIDAEVEQQIAAAVVRAREAADPSPSALLTDVYLSY</sequence>
<organism evidence="7 8">
    <name type="scientific">Mesorhizobium escarrei</name>
    <dbReference type="NCBI Taxonomy" id="666018"/>
    <lineage>
        <taxon>Bacteria</taxon>
        <taxon>Pseudomonadati</taxon>
        <taxon>Pseudomonadota</taxon>
        <taxon>Alphaproteobacteria</taxon>
        <taxon>Hyphomicrobiales</taxon>
        <taxon>Phyllobacteriaceae</taxon>
        <taxon>Mesorhizobium</taxon>
    </lineage>
</organism>
<comment type="catalytic activity">
    <reaction evidence="5">
        <text>N(6)-[(R)-lipoyl]-L-lysyl-[protein] + pyruvate + H(+) = N(6)-[(R)-S(8)-acetyldihydrolipoyl]-L-lysyl-[protein] + CO2</text>
        <dbReference type="Rhea" id="RHEA:19189"/>
        <dbReference type="Rhea" id="RHEA-COMP:10474"/>
        <dbReference type="Rhea" id="RHEA-COMP:10478"/>
        <dbReference type="ChEBI" id="CHEBI:15361"/>
        <dbReference type="ChEBI" id="CHEBI:15378"/>
        <dbReference type="ChEBI" id="CHEBI:16526"/>
        <dbReference type="ChEBI" id="CHEBI:83099"/>
        <dbReference type="ChEBI" id="CHEBI:83111"/>
        <dbReference type="EC" id="1.2.4.1"/>
    </reaction>
</comment>
<proteinExistence type="predicted"/>
<dbReference type="Pfam" id="PF00676">
    <property type="entry name" value="E1_dh"/>
    <property type="match status" value="1"/>
</dbReference>
<evidence type="ECO:0000256" key="3">
    <source>
        <dbReference type="ARBA" id="ARBA00023052"/>
    </source>
</evidence>
<keyword evidence="3" id="KW-0786">Thiamine pyrophosphate</keyword>